<keyword evidence="2" id="KW-1185">Reference proteome</keyword>
<reference evidence="1" key="1">
    <citation type="submission" date="2020-10" db="EMBL/GenBank/DDBJ databases">
        <authorList>
            <person name="Lu T."/>
            <person name="Wang Q."/>
            <person name="Han X."/>
        </authorList>
    </citation>
    <scope>NUCLEOTIDE SEQUENCE</scope>
    <source>
        <strain evidence="1">WQ 366</strain>
    </source>
</reference>
<organism evidence="1 2">
    <name type="scientific">Sphingobacterium bovistauri</name>
    <dbReference type="NCBI Taxonomy" id="2781959"/>
    <lineage>
        <taxon>Bacteria</taxon>
        <taxon>Pseudomonadati</taxon>
        <taxon>Bacteroidota</taxon>
        <taxon>Sphingobacteriia</taxon>
        <taxon>Sphingobacteriales</taxon>
        <taxon>Sphingobacteriaceae</taxon>
        <taxon>Sphingobacterium</taxon>
    </lineage>
</organism>
<name>A0ABS7ZBT0_9SPHI</name>
<accession>A0ABS7ZBT0</accession>
<protein>
    <submittedName>
        <fullName evidence="1">Uncharacterized protein</fullName>
    </submittedName>
</protein>
<comment type="caution">
    <text evidence="1">The sequence shown here is derived from an EMBL/GenBank/DDBJ whole genome shotgun (WGS) entry which is preliminary data.</text>
</comment>
<evidence type="ECO:0000313" key="2">
    <source>
        <dbReference type="Proteomes" id="UP001165302"/>
    </source>
</evidence>
<dbReference type="Proteomes" id="UP001165302">
    <property type="component" value="Unassembled WGS sequence"/>
</dbReference>
<dbReference type="RefSeq" id="WP_225554745.1">
    <property type="nucleotide sequence ID" value="NZ_JADEYP010000033.1"/>
</dbReference>
<sequence>MKGNGGHSSVTGIPRDMEKNNLLVLKGWKLIRGQPNEMLTIETIQLITSMIN</sequence>
<evidence type="ECO:0000313" key="1">
    <source>
        <dbReference type="EMBL" id="MCA5006384.1"/>
    </source>
</evidence>
<dbReference type="EMBL" id="JADEYP010000033">
    <property type="protein sequence ID" value="MCA5006384.1"/>
    <property type="molecule type" value="Genomic_DNA"/>
</dbReference>
<gene>
    <name evidence="1" type="ORF">IPZ78_14650</name>
</gene>
<proteinExistence type="predicted"/>